<dbReference type="AlphaFoldDB" id="A0A075AUG2"/>
<sequence length="629" mass="73843">MIDDDKLKQQLIEYQSKNFNDLILNYLFFIHEFIDIPDHNEFIDLIRDGLEDPLRINFDSLMKKASLIAQSPLFDFAISDTKRTIEDLESNCKRLIEENLDLRKQLFKARAIEKSAKGKTEDRMKKSRSLQDIDLMHEEVTFFDAPLPVEIINTSMIDLISIASVMLQSTEEVLRDVRLHNVPTKPVTIPTAIDFNEADILALHVQSVIKGYQFRMSKRMIVKEIVETEKNYVQCLLFLFRDYKTEFFKNKKQLGLSDEKIEGLFPCLPALLEKHVDFLRSMVTRISRWNMFSTFGDLFLDAVDIDLYVAYVSKFDLTMDAHHEAMEKSNVASFVKNSGVNLEMSDMTISPVQRIPRYILLVKQLLKYTDKRHKDFPLLNQAYERLSEIASFIDQKRREAEQYQNIIKLQENILNCPFPIAKPDRYIVTTFDSLEQSNRDIAKKKPRHVVITNDLIVCLGISTKTFSYEKVFDFKWLVPVLECQIGIVEKRIEMSDDEKLFAVGIVWNGKKGLEKRIFYLKNEKQRDEFLSSFEKVKKACVDSSRAIAQRKETLARVQIKKQSFSRERRIACQERLKDLEANLEEEENKLLKKLSMKQRQQSLKKISQLEEELSLQRELLLQWEMVQDY</sequence>
<dbReference type="PANTHER" id="PTHR12673">
    <property type="entry name" value="FACIOGENITAL DYSPLASIA PROTEIN"/>
    <property type="match status" value="1"/>
</dbReference>
<organism evidence="3 5">
    <name type="scientific">Rozella allomycis (strain CSF55)</name>
    <dbReference type="NCBI Taxonomy" id="988480"/>
    <lineage>
        <taxon>Eukaryota</taxon>
        <taxon>Fungi</taxon>
        <taxon>Fungi incertae sedis</taxon>
        <taxon>Cryptomycota</taxon>
        <taxon>Cryptomycota incertae sedis</taxon>
        <taxon>Rozella</taxon>
    </lineage>
</organism>
<dbReference type="InterPro" id="IPR051092">
    <property type="entry name" value="FYVE_RhoGEF_PH"/>
</dbReference>
<evidence type="ECO:0000313" key="3">
    <source>
        <dbReference type="EMBL" id="EPZ33903.1"/>
    </source>
</evidence>
<reference evidence="3 5" key="1">
    <citation type="journal article" date="2013" name="Curr. Biol.">
        <title>Shared signatures of parasitism and phylogenomics unite Cryptomycota and microsporidia.</title>
        <authorList>
            <person name="James T.Y."/>
            <person name="Pelin A."/>
            <person name="Bonen L."/>
            <person name="Ahrendt S."/>
            <person name="Sain D."/>
            <person name="Corradi N."/>
            <person name="Stajich J.E."/>
        </authorList>
    </citation>
    <scope>NUCLEOTIDE SEQUENCE [LARGE SCALE GENOMIC DNA]</scope>
    <source>
        <strain evidence="3 5">CSF55</strain>
        <strain evidence="3 5">CSF55</strain>
    </source>
</reference>
<dbReference type="Gene3D" id="2.30.29.30">
    <property type="entry name" value="Pleckstrin-homology domain (PH domain)/Phosphotyrosine-binding domain (PTB)"/>
    <property type="match status" value="1"/>
</dbReference>
<dbReference type="GO" id="GO:0005737">
    <property type="term" value="C:cytoplasm"/>
    <property type="evidence" value="ECO:0007669"/>
    <property type="project" value="TreeGrafter"/>
</dbReference>
<evidence type="ECO:0000313" key="6">
    <source>
        <dbReference type="Proteomes" id="UP000281549"/>
    </source>
</evidence>
<feature type="domain" description="DH" evidence="2">
    <location>
        <begin position="217"/>
        <end position="396"/>
    </location>
</feature>
<proteinExistence type="predicted"/>
<dbReference type="OrthoDB" id="660555at2759"/>
<reference evidence="4" key="3">
    <citation type="submission" date="2018-08" db="EMBL/GenBank/DDBJ databases">
        <title>Leveraging single-cell genomics to expand the Fungal Tree of Life.</title>
        <authorList>
            <consortium name="DOE Joint Genome Institute"/>
            <person name="Ahrendt S.R."/>
            <person name="Quandt C.A."/>
            <person name="Ciobanu D."/>
            <person name="Clum A."/>
            <person name="Salamov A."/>
            <person name="Andreopoulos B."/>
            <person name="Cheng J.-F."/>
            <person name="Woyke T."/>
            <person name="Pelin A."/>
            <person name="Henrissat B."/>
            <person name="Reynolds N."/>
            <person name="Benny G.L."/>
            <person name="Smith M.E."/>
            <person name="James T.Y."/>
            <person name="Grigoriev I.V."/>
        </authorList>
    </citation>
    <scope>NUCLEOTIDE SEQUENCE</scope>
    <source>
        <strain evidence="4">CSF55</strain>
    </source>
</reference>
<name>A0A075AUG2_ROZAC</name>
<dbReference type="SUPFAM" id="SSF50729">
    <property type="entry name" value="PH domain-like"/>
    <property type="match status" value="1"/>
</dbReference>
<feature type="coiled-coil region" evidence="1">
    <location>
        <begin position="78"/>
        <end position="105"/>
    </location>
</feature>
<keyword evidence="5" id="KW-1185">Reference proteome</keyword>
<dbReference type="SMART" id="SM00325">
    <property type="entry name" value="RhoGEF"/>
    <property type="match status" value="1"/>
</dbReference>
<dbReference type="CDD" id="cd00160">
    <property type="entry name" value="RhoGEF"/>
    <property type="match status" value="1"/>
</dbReference>
<protein>
    <submittedName>
        <fullName evidence="4">Dbl homology domain-containing protein</fullName>
    </submittedName>
    <submittedName>
        <fullName evidence="3">Putative Guanine nucleotide exchange factor for Rho/Rac/Cdc42-like GTPases 1</fullName>
    </submittedName>
</protein>
<dbReference type="InterPro" id="IPR000219">
    <property type="entry name" value="DH_dom"/>
</dbReference>
<dbReference type="Pfam" id="PF00621">
    <property type="entry name" value="RhoGEF"/>
    <property type="match status" value="1"/>
</dbReference>
<dbReference type="InterPro" id="IPR011993">
    <property type="entry name" value="PH-like_dom_sf"/>
</dbReference>
<dbReference type="InterPro" id="IPR035899">
    <property type="entry name" value="DBL_dom_sf"/>
</dbReference>
<dbReference type="SUPFAM" id="SSF48065">
    <property type="entry name" value="DBL homology domain (DH-domain)"/>
    <property type="match status" value="1"/>
</dbReference>
<keyword evidence="1" id="KW-0175">Coiled coil</keyword>
<dbReference type="EMBL" id="ML005014">
    <property type="protein sequence ID" value="RKP20847.1"/>
    <property type="molecule type" value="Genomic_DNA"/>
</dbReference>
<dbReference type="PROSITE" id="PS50010">
    <property type="entry name" value="DH_2"/>
    <property type="match status" value="1"/>
</dbReference>
<dbReference type="PANTHER" id="PTHR12673:SF159">
    <property type="entry name" value="LD03170P"/>
    <property type="match status" value="1"/>
</dbReference>
<evidence type="ECO:0000259" key="2">
    <source>
        <dbReference type="PROSITE" id="PS50010"/>
    </source>
</evidence>
<reference evidence="6" key="2">
    <citation type="journal article" date="2018" name="Nat. Microbiol.">
        <title>Leveraging single-cell genomics to expand the fungal tree of life.</title>
        <authorList>
            <person name="Ahrendt S.R."/>
            <person name="Quandt C.A."/>
            <person name="Ciobanu D."/>
            <person name="Clum A."/>
            <person name="Salamov A."/>
            <person name="Andreopoulos B."/>
            <person name="Cheng J.F."/>
            <person name="Woyke T."/>
            <person name="Pelin A."/>
            <person name="Henrissat B."/>
            <person name="Reynolds N.K."/>
            <person name="Benny G.L."/>
            <person name="Smith M.E."/>
            <person name="James T.Y."/>
            <person name="Grigoriev I.V."/>
        </authorList>
    </citation>
    <scope>NUCLEOTIDE SEQUENCE [LARGE SCALE GENOMIC DNA]</scope>
    <source>
        <strain evidence="6">CSF55</strain>
    </source>
</reference>
<feature type="coiled-coil region" evidence="1">
    <location>
        <begin position="569"/>
        <end position="619"/>
    </location>
</feature>
<gene>
    <name evidence="3" type="ORF">O9G_002466</name>
    <name evidence="4" type="ORF">ROZALSC1DRAFT_27695</name>
</gene>
<dbReference type="STRING" id="988480.A0A075AUG2"/>
<dbReference type="EMBL" id="KE561022">
    <property type="protein sequence ID" value="EPZ33903.1"/>
    <property type="molecule type" value="Genomic_DNA"/>
</dbReference>
<evidence type="ECO:0000313" key="5">
    <source>
        <dbReference type="Proteomes" id="UP000030755"/>
    </source>
</evidence>
<evidence type="ECO:0000313" key="4">
    <source>
        <dbReference type="EMBL" id="RKP20847.1"/>
    </source>
</evidence>
<dbReference type="HOGENOM" id="CLU_434861_0_0_1"/>
<dbReference type="GO" id="GO:0005085">
    <property type="term" value="F:guanyl-nucleotide exchange factor activity"/>
    <property type="evidence" value="ECO:0007669"/>
    <property type="project" value="InterPro"/>
</dbReference>
<dbReference type="Proteomes" id="UP000030755">
    <property type="component" value="Unassembled WGS sequence"/>
</dbReference>
<evidence type="ECO:0000256" key="1">
    <source>
        <dbReference type="SAM" id="Coils"/>
    </source>
</evidence>
<dbReference type="Pfam" id="PF19057">
    <property type="entry name" value="PH_19"/>
    <property type="match status" value="1"/>
</dbReference>
<dbReference type="Proteomes" id="UP000281549">
    <property type="component" value="Unassembled WGS sequence"/>
</dbReference>
<dbReference type="Gene3D" id="1.20.900.10">
    <property type="entry name" value="Dbl homology (DH) domain"/>
    <property type="match status" value="1"/>
</dbReference>
<accession>A0A075AUG2</accession>